<evidence type="ECO:0000313" key="2">
    <source>
        <dbReference type="Proteomes" id="UP001417504"/>
    </source>
</evidence>
<protein>
    <submittedName>
        <fullName evidence="1">Uncharacterized protein</fullName>
    </submittedName>
</protein>
<gene>
    <name evidence="1" type="ORF">Sjap_013039</name>
</gene>
<proteinExistence type="predicted"/>
<dbReference type="Proteomes" id="UP001417504">
    <property type="component" value="Unassembled WGS sequence"/>
</dbReference>
<organism evidence="1 2">
    <name type="scientific">Stephania japonica</name>
    <dbReference type="NCBI Taxonomy" id="461633"/>
    <lineage>
        <taxon>Eukaryota</taxon>
        <taxon>Viridiplantae</taxon>
        <taxon>Streptophyta</taxon>
        <taxon>Embryophyta</taxon>
        <taxon>Tracheophyta</taxon>
        <taxon>Spermatophyta</taxon>
        <taxon>Magnoliopsida</taxon>
        <taxon>Ranunculales</taxon>
        <taxon>Menispermaceae</taxon>
        <taxon>Menispermoideae</taxon>
        <taxon>Cissampelideae</taxon>
        <taxon>Stephania</taxon>
    </lineage>
</organism>
<accession>A0AAP0IZ50</accession>
<keyword evidence="2" id="KW-1185">Reference proteome</keyword>
<sequence length="71" mass="7980">MNNQYTYDCYPDAQQGEFEIHGVMISCPGSQSLTGNQTLVSKDDKSELGFFTLGNSQNYYISIWFKQVAAV</sequence>
<dbReference type="AlphaFoldDB" id="A0AAP0IZ50"/>
<reference evidence="1 2" key="1">
    <citation type="submission" date="2024-01" db="EMBL/GenBank/DDBJ databases">
        <title>Genome assemblies of Stephania.</title>
        <authorList>
            <person name="Yang L."/>
        </authorList>
    </citation>
    <scope>NUCLEOTIDE SEQUENCE [LARGE SCALE GENOMIC DNA]</scope>
    <source>
        <strain evidence="1">QJT</strain>
        <tissue evidence="1">Leaf</tissue>
    </source>
</reference>
<comment type="caution">
    <text evidence="1">The sequence shown here is derived from an EMBL/GenBank/DDBJ whole genome shotgun (WGS) entry which is preliminary data.</text>
</comment>
<dbReference type="EMBL" id="JBBNAE010000005">
    <property type="protein sequence ID" value="KAK9123437.1"/>
    <property type="molecule type" value="Genomic_DNA"/>
</dbReference>
<evidence type="ECO:0000313" key="1">
    <source>
        <dbReference type="EMBL" id="KAK9123437.1"/>
    </source>
</evidence>
<name>A0AAP0IZ50_9MAGN</name>